<evidence type="ECO:0000313" key="13">
    <source>
        <dbReference type="Proteomes" id="UP000193648"/>
    </source>
</evidence>
<dbReference type="PANTHER" id="PTHR21049:SF0">
    <property type="entry name" value="DOLICHYL-DIPHOSPHOOLIGOSACCHARIDE--PROTEIN GLYCOSYLTRANSFERASE SUBUNIT 1"/>
    <property type="match status" value="1"/>
</dbReference>
<evidence type="ECO:0000256" key="9">
    <source>
        <dbReference type="ARBA" id="ARBA00023136"/>
    </source>
</evidence>
<gene>
    <name evidence="12" type="ORF">BCR41DRAFT_300074</name>
</gene>
<proteinExistence type="inferred from homology"/>
<dbReference type="EMBL" id="MCFF01000004">
    <property type="protein sequence ID" value="ORZ27367.1"/>
    <property type="molecule type" value="Genomic_DNA"/>
</dbReference>
<organism evidence="12 13">
    <name type="scientific">Lobosporangium transversale</name>
    <dbReference type="NCBI Taxonomy" id="64571"/>
    <lineage>
        <taxon>Eukaryota</taxon>
        <taxon>Fungi</taxon>
        <taxon>Fungi incertae sedis</taxon>
        <taxon>Mucoromycota</taxon>
        <taxon>Mortierellomycotina</taxon>
        <taxon>Mortierellomycetes</taxon>
        <taxon>Mortierellales</taxon>
        <taxon>Mortierellaceae</taxon>
        <taxon>Lobosporangium</taxon>
    </lineage>
</organism>
<comment type="pathway">
    <text evidence="3 10">Protein modification; protein glycosylation.</text>
</comment>
<evidence type="ECO:0000256" key="10">
    <source>
        <dbReference type="RuleBase" id="RU361143"/>
    </source>
</evidence>
<dbReference type="UniPathway" id="UPA00378"/>
<keyword evidence="7 10" id="KW-0256">Endoplasmic reticulum</keyword>
<accession>A0A1Y2GYL4</accession>
<comment type="similarity">
    <text evidence="4 10">Belongs to the OST1 family.</text>
</comment>
<name>A0A1Y2GYL4_9FUNG</name>
<dbReference type="GO" id="GO:0018279">
    <property type="term" value="P:protein N-linked glycosylation via asparagine"/>
    <property type="evidence" value="ECO:0007669"/>
    <property type="project" value="TreeGrafter"/>
</dbReference>
<dbReference type="Proteomes" id="UP000193648">
    <property type="component" value="Unassembled WGS sequence"/>
</dbReference>
<dbReference type="AlphaFoldDB" id="A0A1Y2GYL4"/>
<sequence length="503" mass="56983">MRFSSSKVLVALLATLAFTSLVKVQGQGQGQGQQSDTDWLGNDSGYEGDDSDEPPPRDVPLVPQVFKITNLLRTVDLSKPIVREVTSVAILNIGTESVTDYYFPLDSGYLKNLAFIKAENRKTKEPLEMTRDPKDYQYYHIKLSAPLPPNEKTQITVTAHFTNLVRPFPTHVKQGERQQFSYFGNSFALTAYPAAKQKTTIVAPTSTLEILFHLEENVPTVTANQVVLGPFTNVEPLEHGIFEVQYQLPGPLPHVRHLRRDIEISHWGNNLAVEEHYNLINRGALLEGQFNRLDYMRNPVTLREGNMITAFRAEIPKLARDIYYRDEIGNISTSAILHQPDNILLTFKPRFPIFGGWNTTWYMGYNAPLNEYLRRVPGTDKYILKFPAVVPLAQTSYTDIDIRIILPEGAKNVNVQLPYEVDAVENSTTKTYMDSAGRHTVTIYAHNLIEEHGRLEMLVEYEYSASSYLIKPFAAASMLMVIFATSMVFSRLDFRIGQSVLKK</sequence>
<feature type="signal peptide" evidence="10">
    <location>
        <begin position="1"/>
        <end position="26"/>
    </location>
</feature>
<dbReference type="RefSeq" id="XP_021885094.1">
    <property type="nucleotide sequence ID" value="XM_022020550.1"/>
</dbReference>
<keyword evidence="9 10" id="KW-0472">Membrane</keyword>
<protein>
    <recommendedName>
        <fullName evidence="10">Dolichyl-diphosphooligosaccharide--protein glycosyltransferase subunit 1</fullName>
    </recommendedName>
</protein>
<dbReference type="FunCoup" id="A0A1Y2GYL4">
    <property type="interactions" value="755"/>
</dbReference>
<dbReference type="OrthoDB" id="310030at2759"/>
<evidence type="ECO:0000313" key="12">
    <source>
        <dbReference type="EMBL" id="ORZ27367.1"/>
    </source>
</evidence>
<comment type="subcellular location">
    <subcellularLocation>
        <location evidence="2 10">Endoplasmic reticulum membrane</location>
        <topology evidence="2 10">Single-pass type I membrane protein</topology>
    </subcellularLocation>
</comment>
<evidence type="ECO:0000256" key="3">
    <source>
        <dbReference type="ARBA" id="ARBA00004922"/>
    </source>
</evidence>
<keyword evidence="8 10" id="KW-1133">Transmembrane helix</keyword>
<dbReference type="PANTHER" id="PTHR21049">
    <property type="entry name" value="RIBOPHORIN I"/>
    <property type="match status" value="1"/>
</dbReference>
<evidence type="ECO:0000256" key="1">
    <source>
        <dbReference type="ARBA" id="ARBA00002791"/>
    </source>
</evidence>
<feature type="chain" id="PRO_5010897517" description="Dolichyl-diphosphooligosaccharide--protein glycosyltransferase subunit 1" evidence="10">
    <location>
        <begin position="27"/>
        <end position="503"/>
    </location>
</feature>
<dbReference type="GO" id="GO:0008250">
    <property type="term" value="C:oligosaccharyltransferase complex"/>
    <property type="evidence" value="ECO:0007669"/>
    <property type="project" value="UniProtKB-UniRule"/>
</dbReference>
<dbReference type="InterPro" id="IPR007676">
    <property type="entry name" value="Ribophorin_I"/>
</dbReference>
<keyword evidence="13" id="KW-1185">Reference proteome</keyword>
<evidence type="ECO:0000256" key="5">
    <source>
        <dbReference type="ARBA" id="ARBA00022692"/>
    </source>
</evidence>
<comment type="subunit">
    <text evidence="10">Component of the oligosaccharyltransferase (OST) complex.</text>
</comment>
<keyword evidence="6 10" id="KW-0732">Signal</keyword>
<evidence type="ECO:0000256" key="4">
    <source>
        <dbReference type="ARBA" id="ARBA00008905"/>
    </source>
</evidence>
<comment type="function">
    <text evidence="1 10">Subunit of the oligosaccharyl transferase (OST) complex that catalyzes the initial transfer of a defined glycan (Glc(3)Man(9)GlcNAc(2) in eukaryotes) from the lipid carrier dolichol-pyrophosphate to an asparagine residue within an Asn-X-Ser/Thr consensus motif in nascent polypeptide chains, the first step in protein N-glycosylation. N-glycosylation occurs cotranslationally and the complex associates with the Sec61 complex at the channel-forming translocon complex that mediates protein translocation across the endoplasmic reticulum (ER). All subunits are required for a maximal enzyme activity.</text>
</comment>
<comment type="caution">
    <text evidence="12">The sequence shown here is derived from an EMBL/GenBank/DDBJ whole genome shotgun (WGS) entry which is preliminary data.</text>
</comment>
<dbReference type="STRING" id="64571.A0A1Y2GYL4"/>
<dbReference type="InParanoid" id="A0A1Y2GYL4"/>
<reference evidence="12 13" key="1">
    <citation type="submission" date="2016-07" db="EMBL/GenBank/DDBJ databases">
        <title>Pervasive Adenine N6-methylation of Active Genes in Fungi.</title>
        <authorList>
            <consortium name="DOE Joint Genome Institute"/>
            <person name="Mondo S.J."/>
            <person name="Dannebaum R.O."/>
            <person name="Kuo R.C."/>
            <person name="Labutti K."/>
            <person name="Haridas S."/>
            <person name="Kuo A."/>
            <person name="Salamov A."/>
            <person name="Ahrendt S.R."/>
            <person name="Lipzen A."/>
            <person name="Sullivan W."/>
            <person name="Andreopoulos W.B."/>
            <person name="Clum A."/>
            <person name="Lindquist E."/>
            <person name="Daum C."/>
            <person name="Ramamoorthy G.K."/>
            <person name="Gryganskyi A."/>
            <person name="Culley D."/>
            <person name="Magnuson J.K."/>
            <person name="James T.Y."/>
            <person name="O'Malley M.A."/>
            <person name="Stajich J.E."/>
            <person name="Spatafora J.W."/>
            <person name="Visel A."/>
            <person name="Grigoriev I.V."/>
        </authorList>
    </citation>
    <scope>NUCLEOTIDE SEQUENCE [LARGE SCALE GENOMIC DNA]</scope>
    <source>
        <strain evidence="12 13">NRRL 3116</strain>
    </source>
</reference>
<feature type="region of interest" description="Disordered" evidence="11">
    <location>
        <begin position="27"/>
        <end position="60"/>
    </location>
</feature>
<dbReference type="GeneID" id="33562394"/>
<evidence type="ECO:0000256" key="11">
    <source>
        <dbReference type="SAM" id="MobiDB-lite"/>
    </source>
</evidence>
<feature type="transmembrane region" description="Helical" evidence="10">
    <location>
        <begin position="473"/>
        <end position="494"/>
    </location>
</feature>
<evidence type="ECO:0000256" key="6">
    <source>
        <dbReference type="ARBA" id="ARBA00022729"/>
    </source>
</evidence>
<evidence type="ECO:0000256" key="7">
    <source>
        <dbReference type="ARBA" id="ARBA00022824"/>
    </source>
</evidence>
<dbReference type="Pfam" id="PF04597">
    <property type="entry name" value="Ribophorin_I"/>
    <property type="match status" value="1"/>
</dbReference>
<evidence type="ECO:0000256" key="8">
    <source>
        <dbReference type="ARBA" id="ARBA00022989"/>
    </source>
</evidence>
<evidence type="ECO:0000256" key="2">
    <source>
        <dbReference type="ARBA" id="ARBA00004115"/>
    </source>
</evidence>
<keyword evidence="5 10" id="KW-0812">Transmembrane</keyword>